<reference evidence="1" key="1">
    <citation type="submission" date="2020-09" db="EMBL/GenBank/DDBJ databases">
        <authorList>
            <person name="Kim M.K."/>
        </authorList>
    </citation>
    <scope>NUCLEOTIDE SEQUENCE</scope>
    <source>
        <strain evidence="1">BT702</strain>
    </source>
</reference>
<accession>A0A927APV2</accession>
<evidence type="ECO:0000313" key="2">
    <source>
        <dbReference type="Proteomes" id="UP000598820"/>
    </source>
</evidence>
<keyword evidence="2" id="KW-1185">Reference proteome</keyword>
<protein>
    <submittedName>
        <fullName evidence="1">Uncharacterized protein</fullName>
    </submittedName>
</protein>
<dbReference type="Proteomes" id="UP000598820">
    <property type="component" value="Unassembled WGS sequence"/>
</dbReference>
<evidence type="ECO:0000313" key="1">
    <source>
        <dbReference type="EMBL" id="MBD2699118.1"/>
    </source>
</evidence>
<comment type="caution">
    <text evidence="1">The sequence shown here is derived from an EMBL/GenBank/DDBJ whole genome shotgun (WGS) entry which is preliminary data.</text>
</comment>
<gene>
    <name evidence="1" type="ORF">IC229_00600</name>
</gene>
<sequence>MIRNMDKYIDAENDYLYIRGHQKAEEKFVKNLLEKLNLTTEQIADVAGVSADFVKKVQQSFNR</sequence>
<organism evidence="1 2">
    <name type="scientific">Spirosoma profusum</name>
    <dbReference type="NCBI Taxonomy" id="2771354"/>
    <lineage>
        <taxon>Bacteria</taxon>
        <taxon>Pseudomonadati</taxon>
        <taxon>Bacteroidota</taxon>
        <taxon>Cytophagia</taxon>
        <taxon>Cytophagales</taxon>
        <taxon>Cytophagaceae</taxon>
        <taxon>Spirosoma</taxon>
    </lineage>
</organism>
<dbReference type="RefSeq" id="WP_190884982.1">
    <property type="nucleotide sequence ID" value="NZ_JACWZY010000001.1"/>
</dbReference>
<dbReference type="EMBL" id="JACWZY010000001">
    <property type="protein sequence ID" value="MBD2699118.1"/>
    <property type="molecule type" value="Genomic_DNA"/>
</dbReference>
<dbReference type="AlphaFoldDB" id="A0A927APV2"/>
<proteinExistence type="predicted"/>
<name>A0A927APV2_9BACT</name>